<dbReference type="InterPro" id="IPR012334">
    <property type="entry name" value="Pectin_lyas_fold"/>
</dbReference>
<dbReference type="InParanoid" id="K7MS08"/>
<dbReference type="GO" id="GO:0005975">
    <property type="term" value="P:carbohydrate metabolic process"/>
    <property type="evidence" value="ECO:0007669"/>
    <property type="project" value="InterPro"/>
</dbReference>
<evidence type="ECO:0000256" key="13">
    <source>
        <dbReference type="PROSITE-ProRule" id="PRU10052"/>
    </source>
</evidence>
<evidence type="ECO:0000313" key="18">
    <source>
        <dbReference type="Proteomes" id="UP000008827"/>
    </source>
</evidence>
<dbReference type="GO" id="GO:0004650">
    <property type="term" value="F:polygalacturonase activity"/>
    <property type="evidence" value="ECO:0007669"/>
    <property type="project" value="UniProtKB-EC"/>
</dbReference>
<dbReference type="Gene3D" id="1.25.40.10">
    <property type="entry name" value="Tetratricopeptide repeat domain"/>
    <property type="match status" value="3"/>
</dbReference>
<keyword evidence="7" id="KW-0677">Repeat</keyword>
<keyword evidence="4" id="KW-0134">Cell wall</keyword>
<dbReference type="NCBIfam" id="TIGR00756">
    <property type="entry name" value="PPR"/>
    <property type="match status" value="1"/>
</dbReference>
<evidence type="ECO:0000256" key="1">
    <source>
        <dbReference type="ARBA" id="ARBA00004191"/>
    </source>
</evidence>
<dbReference type="Gene3D" id="2.160.20.10">
    <property type="entry name" value="Single-stranded right-handed beta-helix, Pectin lyase-like"/>
    <property type="match status" value="1"/>
</dbReference>
<evidence type="ECO:0000313" key="17">
    <source>
        <dbReference type="EnsemblPlants" id="KRG99363"/>
    </source>
</evidence>
<dbReference type="EMBL" id="CM000851">
    <property type="protein sequence ID" value="KRG99363.1"/>
    <property type="molecule type" value="Genomic_DNA"/>
</dbReference>
<dbReference type="HOGENOM" id="CLU_008988_0_0_1"/>
<comment type="subcellular location">
    <subcellularLocation>
        <location evidence="1">Secreted</location>
        <location evidence="1">Cell wall</location>
    </subcellularLocation>
</comment>
<dbReference type="OMA" id="FCNSANG"/>
<keyword evidence="10" id="KW-0961">Cell wall biogenesis/degradation</keyword>
<reference evidence="16 17" key="1">
    <citation type="journal article" date="2010" name="Nature">
        <title>Genome sequence of the palaeopolyploid soybean.</title>
        <authorList>
            <person name="Schmutz J."/>
            <person name="Cannon S.B."/>
            <person name="Schlueter J."/>
            <person name="Ma J."/>
            <person name="Mitros T."/>
            <person name="Nelson W."/>
            <person name="Hyten D.L."/>
            <person name="Song Q."/>
            <person name="Thelen J.J."/>
            <person name="Cheng J."/>
            <person name="Xu D."/>
            <person name="Hellsten U."/>
            <person name="May G.D."/>
            <person name="Yu Y."/>
            <person name="Sakurai T."/>
            <person name="Umezawa T."/>
            <person name="Bhattacharyya M.K."/>
            <person name="Sandhu D."/>
            <person name="Valliyodan B."/>
            <person name="Lindquist E."/>
            <person name="Peto M."/>
            <person name="Grant D."/>
            <person name="Shu S."/>
            <person name="Goodstein D."/>
            <person name="Barry K."/>
            <person name="Futrell-Griggs M."/>
            <person name="Abernathy B."/>
            <person name="Du J."/>
            <person name="Tian Z."/>
            <person name="Zhu L."/>
            <person name="Gill N."/>
            <person name="Joshi T."/>
            <person name="Libault M."/>
            <person name="Sethuraman A."/>
            <person name="Zhang X.-C."/>
            <person name="Shinozaki K."/>
            <person name="Nguyen H.T."/>
            <person name="Wing R.A."/>
            <person name="Cregan P."/>
            <person name="Specht J."/>
            <person name="Grimwood J."/>
            <person name="Rokhsar D."/>
            <person name="Stacey G."/>
            <person name="Shoemaker R.C."/>
            <person name="Jackson S.A."/>
        </authorList>
    </citation>
    <scope>NUCLEOTIDE SEQUENCE</scope>
    <source>
        <strain evidence="17">cv. Williams 82</strain>
        <tissue evidence="16">Callus</tissue>
    </source>
</reference>
<feature type="repeat" description="PPR" evidence="12">
    <location>
        <begin position="181"/>
        <end position="215"/>
    </location>
</feature>
<evidence type="ECO:0000256" key="11">
    <source>
        <dbReference type="ARBA" id="ARBA00034074"/>
    </source>
</evidence>
<sequence>MGLRGIRESPTTFTSVIAVCTNALFFKEGVQVHCGVIKFGFSCNVFMGDALVGFYTQVGQCGVALQLFDVPERNLAVWNVMLRGLCELGRVKVEDLLGFYLSRMRFEVWGKKSSIRSWVGLLNLCSRSGELCLGKQVHCRVMKLGFNEGSVHVQSALIDMYGKCRDIESSVAVFECLPERTLDCFNSLMTSLSYCDAVDDVAELFGLMVDEGLVPDGVTLSTTLKALSVSALASFTSSQLMHCYALKSGLGEDAVVAYSSFSKRFTSMINAYARNGMGKEGIAMLQAMTERGLKPDDVTFLCALNGCNHTGLVEEGRIVFESMKSLHGVDPDRRHFSCTMDLFCRAGLLHEAEEFLLQSQGKGEYFMWSSLLRSCRVHKNEEVGTKAAQVLVELDPDDPAVWLQASNFYAEIGKFDASRQIREVSLARKMTREIGHTYGVAGSIMCDNIGMLEELKSLEALDIEEEENEVELSDIPSWRSERGGKVLVNIDSFGAAGDGESDDTEALQKAWGVACSTPKSVLLIPQGRRYLVNATRFKGPCADKLIIQIDGTLVAPDEPKNWDPKLPRVWLDFSKLNKTVFQGSGVIDGSGSKWWAASCKKNKSNPCKGAPTAFTIDTSSSIRVKGLTIQNSQQMHFTISRCDSVRITSVKVSAPGDSPNTDGIHISESTNVIIQDSKIGTGDDCISIVNASSNIKMKRIYCGPGHGISIGSLGKDNSTGIVTKVILDTAVLRETTNGVRIKTWQGGSGYVRGVRFQNVRVENVSNPIIIDQFYCDSPTSCENQTTAVEISEVMYQNISGTTMSAKAIKFDCSDSVPCNKLVLSNVDLEKQDGSVETYCHSAQGFPYGVVHPSADCLSSSDKTSQIEESTTEEEDIRHIEL</sequence>
<evidence type="ECO:0000313" key="16">
    <source>
        <dbReference type="EMBL" id="KRG99363.1"/>
    </source>
</evidence>
<feature type="repeat" description="PPR" evidence="12">
    <location>
        <begin position="261"/>
        <end position="295"/>
    </location>
</feature>
<evidence type="ECO:0000256" key="7">
    <source>
        <dbReference type="ARBA" id="ARBA00022737"/>
    </source>
</evidence>
<dbReference type="FunFam" id="1.25.40.10:FF:003512">
    <property type="entry name" value="Uncharacterized protein"/>
    <property type="match status" value="1"/>
</dbReference>
<dbReference type="eggNOG" id="KOG4197">
    <property type="taxonomic scope" value="Eukaryota"/>
</dbReference>
<keyword evidence="9 14" id="KW-0326">Glycosidase</keyword>
<comment type="similarity">
    <text evidence="2 14">Belongs to the glycosyl hydrolase 28 family.</text>
</comment>
<dbReference type="SMR" id="K7MS08"/>
<keyword evidence="18" id="KW-1185">Reference proteome</keyword>
<dbReference type="PaxDb" id="3847-GLYMA18G19586.1"/>
<dbReference type="PANTHER" id="PTHR31375">
    <property type="match status" value="1"/>
</dbReference>
<dbReference type="InterPro" id="IPR011990">
    <property type="entry name" value="TPR-like_helical_dom_sf"/>
</dbReference>
<evidence type="ECO:0000256" key="3">
    <source>
        <dbReference type="ARBA" id="ARBA00012736"/>
    </source>
</evidence>
<dbReference type="Proteomes" id="UP000008827">
    <property type="component" value="Chromosome 18"/>
</dbReference>
<comment type="catalytic activity">
    <reaction evidence="11">
        <text>(1,4-alpha-D-galacturonosyl)n+m + H2O = (1,4-alpha-D-galacturonosyl)n + (1,4-alpha-D-galacturonosyl)m.</text>
        <dbReference type="EC" id="3.2.1.15"/>
    </reaction>
</comment>
<keyword evidence="5" id="KW-0964">Secreted</keyword>
<evidence type="ECO:0000256" key="15">
    <source>
        <dbReference type="SAM" id="MobiDB-lite"/>
    </source>
</evidence>
<dbReference type="EC" id="3.2.1.15" evidence="3"/>
<accession>K7MS08</accession>
<feature type="active site" evidence="13">
    <location>
        <position position="706"/>
    </location>
</feature>
<dbReference type="FunFam" id="2.160.20.10:FF:000032">
    <property type="entry name" value="Pectin lyase-like superfamily protein"/>
    <property type="match status" value="1"/>
</dbReference>
<evidence type="ECO:0000256" key="10">
    <source>
        <dbReference type="ARBA" id="ARBA00023316"/>
    </source>
</evidence>
<evidence type="ECO:0000256" key="8">
    <source>
        <dbReference type="ARBA" id="ARBA00022801"/>
    </source>
</evidence>
<reference evidence="17" key="2">
    <citation type="submission" date="2018-02" db="UniProtKB">
        <authorList>
            <consortium name="EnsemblPlants"/>
        </authorList>
    </citation>
    <scope>IDENTIFICATION</scope>
    <source>
        <strain evidence="17">Williams 82</strain>
    </source>
</reference>
<dbReference type="EnsemblPlants" id="KRG99363">
    <property type="protein sequence ID" value="KRG99363"/>
    <property type="gene ID" value="GLYMA_18G139800"/>
</dbReference>
<dbReference type="SUPFAM" id="SSF51126">
    <property type="entry name" value="Pectin lyase-like"/>
    <property type="match status" value="1"/>
</dbReference>
<dbReference type="InterPro" id="IPR000743">
    <property type="entry name" value="Glyco_hydro_28"/>
</dbReference>
<name>K7MS08_SOYBN</name>
<organism evidence="16">
    <name type="scientific">Glycine max</name>
    <name type="common">Soybean</name>
    <name type="synonym">Glycine hispida</name>
    <dbReference type="NCBI Taxonomy" id="3847"/>
    <lineage>
        <taxon>Eukaryota</taxon>
        <taxon>Viridiplantae</taxon>
        <taxon>Streptophyta</taxon>
        <taxon>Embryophyta</taxon>
        <taxon>Tracheophyta</taxon>
        <taxon>Spermatophyta</taxon>
        <taxon>Magnoliopsida</taxon>
        <taxon>eudicotyledons</taxon>
        <taxon>Gunneridae</taxon>
        <taxon>Pentapetalae</taxon>
        <taxon>rosids</taxon>
        <taxon>fabids</taxon>
        <taxon>Fabales</taxon>
        <taxon>Fabaceae</taxon>
        <taxon>Papilionoideae</taxon>
        <taxon>50 kb inversion clade</taxon>
        <taxon>NPAAA clade</taxon>
        <taxon>indigoferoid/millettioid clade</taxon>
        <taxon>Phaseoleae</taxon>
        <taxon>Glycine</taxon>
        <taxon>Glycine subgen. Soja</taxon>
    </lineage>
</organism>
<dbReference type="Pfam" id="PF13041">
    <property type="entry name" value="PPR_2"/>
    <property type="match status" value="1"/>
</dbReference>
<evidence type="ECO:0000256" key="12">
    <source>
        <dbReference type="PROSITE-ProRule" id="PRU00708"/>
    </source>
</evidence>
<dbReference type="Pfam" id="PF01535">
    <property type="entry name" value="PPR"/>
    <property type="match status" value="2"/>
</dbReference>
<dbReference type="FunCoup" id="K7MS08">
    <property type="interactions" value="109"/>
</dbReference>
<evidence type="ECO:0000256" key="9">
    <source>
        <dbReference type="ARBA" id="ARBA00023295"/>
    </source>
</evidence>
<dbReference type="InterPro" id="IPR011050">
    <property type="entry name" value="Pectin_lyase_fold/virulence"/>
</dbReference>
<evidence type="ECO:0000256" key="14">
    <source>
        <dbReference type="RuleBase" id="RU361169"/>
    </source>
</evidence>
<gene>
    <name evidence="16" type="ORF">GLYMA_18G139800</name>
</gene>
<evidence type="ECO:0000256" key="6">
    <source>
        <dbReference type="ARBA" id="ARBA00022729"/>
    </source>
</evidence>
<dbReference type="GO" id="GO:0071555">
    <property type="term" value="P:cell wall organization"/>
    <property type="evidence" value="ECO:0007669"/>
    <property type="project" value="UniProtKB-KW"/>
</dbReference>
<reference evidence="16" key="3">
    <citation type="submission" date="2018-07" db="EMBL/GenBank/DDBJ databases">
        <title>WGS assembly of Glycine max.</title>
        <authorList>
            <person name="Schmutz J."/>
            <person name="Cannon S."/>
            <person name="Schlueter J."/>
            <person name="Ma J."/>
            <person name="Mitros T."/>
            <person name="Nelson W."/>
            <person name="Hyten D."/>
            <person name="Song Q."/>
            <person name="Thelen J."/>
            <person name="Cheng J."/>
            <person name="Xu D."/>
            <person name="Hellsten U."/>
            <person name="May G."/>
            <person name="Yu Y."/>
            <person name="Sakurai T."/>
            <person name="Umezawa T."/>
            <person name="Bhattacharyya M."/>
            <person name="Sandhu D."/>
            <person name="Valliyodan B."/>
            <person name="Lindquist E."/>
            <person name="Peto M."/>
            <person name="Grant D."/>
            <person name="Shu S."/>
            <person name="Goodstein D."/>
            <person name="Barry K."/>
            <person name="Futrell-Griggs M."/>
            <person name="Abernathy B."/>
            <person name="Du J."/>
            <person name="Tian Z."/>
            <person name="Zhu L."/>
            <person name="Gill N."/>
            <person name="Joshi T."/>
            <person name="Libault M."/>
            <person name="Sethuraman A."/>
            <person name="Zhang X."/>
            <person name="Shinozaki K."/>
            <person name="Nguyen H."/>
            <person name="Wing R."/>
            <person name="Cregan P."/>
            <person name="Specht J."/>
            <person name="Grimwood J."/>
            <person name="Rokhsar D."/>
            <person name="Stacey G."/>
            <person name="Shoemaker R."/>
            <person name="Jackson S."/>
        </authorList>
    </citation>
    <scope>NUCLEOTIDE SEQUENCE</scope>
    <source>
        <tissue evidence="16">Callus</tissue>
    </source>
</reference>
<dbReference type="Gramene" id="KRG99363">
    <property type="protein sequence ID" value="KRG99363"/>
    <property type="gene ID" value="GLYMA_18G139800"/>
</dbReference>
<evidence type="ECO:0000256" key="5">
    <source>
        <dbReference type="ARBA" id="ARBA00022525"/>
    </source>
</evidence>
<evidence type="ECO:0000256" key="4">
    <source>
        <dbReference type="ARBA" id="ARBA00022512"/>
    </source>
</evidence>
<dbReference type="PROSITE" id="PS51375">
    <property type="entry name" value="PPR"/>
    <property type="match status" value="2"/>
</dbReference>
<dbReference type="Pfam" id="PF00295">
    <property type="entry name" value="Glyco_hydro_28"/>
    <property type="match status" value="1"/>
</dbReference>
<dbReference type="PROSITE" id="PS00502">
    <property type="entry name" value="POLYGALACTURONASE"/>
    <property type="match status" value="1"/>
</dbReference>
<dbReference type="AlphaFoldDB" id="K7MS08"/>
<dbReference type="FunFam" id="1.25.40.10:FF:003519">
    <property type="entry name" value="Uncharacterized protein"/>
    <property type="match status" value="1"/>
</dbReference>
<evidence type="ECO:0000256" key="2">
    <source>
        <dbReference type="ARBA" id="ARBA00008834"/>
    </source>
</evidence>
<protein>
    <recommendedName>
        <fullName evidence="3">endo-polygalacturonase</fullName>
        <ecNumber evidence="3">3.2.1.15</ecNumber>
    </recommendedName>
</protein>
<dbReference type="InterPro" id="IPR002885">
    <property type="entry name" value="PPR_rpt"/>
</dbReference>
<feature type="region of interest" description="Disordered" evidence="15">
    <location>
        <begin position="858"/>
        <end position="881"/>
    </location>
</feature>
<keyword evidence="8 14" id="KW-0378">Hydrolase</keyword>
<proteinExistence type="inferred from homology"/>
<keyword evidence="6" id="KW-0732">Signal</keyword>